<evidence type="ECO:0000256" key="5">
    <source>
        <dbReference type="ARBA" id="ARBA00022723"/>
    </source>
</evidence>
<evidence type="ECO:0000313" key="12">
    <source>
        <dbReference type="EMBL" id="MBP3950646.1"/>
    </source>
</evidence>
<comment type="caution">
    <text evidence="12">The sequence shown here is derived from an EMBL/GenBank/DDBJ whole genome shotgun (WGS) entry which is preliminary data.</text>
</comment>
<feature type="binding site" evidence="10">
    <location>
        <position position="67"/>
    </location>
    <ligand>
        <name>Zn(2+)</name>
        <dbReference type="ChEBI" id="CHEBI:29105"/>
        <label>2</label>
        <note>catalytic</note>
    </ligand>
</feature>
<dbReference type="Proteomes" id="UP000678228">
    <property type="component" value="Unassembled WGS sequence"/>
</dbReference>
<evidence type="ECO:0000256" key="6">
    <source>
        <dbReference type="ARBA" id="ARBA00022759"/>
    </source>
</evidence>
<evidence type="ECO:0000259" key="11">
    <source>
        <dbReference type="Pfam" id="PF12706"/>
    </source>
</evidence>
<name>A0A940WY89_9BACI</name>
<keyword evidence="7 10" id="KW-0378">Hydrolase</keyword>
<dbReference type="PANTHER" id="PTHR46018">
    <property type="entry name" value="ZINC PHOSPHODIESTERASE ELAC PROTEIN 1"/>
    <property type="match status" value="1"/>
</dbReference>
<evidence type="ECO:0000256" key="1">
    <source>
        <dbReference type="ARBA" id="ARBA00011738"/>
    </source>
</evidence>
<dbReference type="GO" id="GO:0008270">
    <property type="term" value="F:zinc ion binding"/>
    <property type="evidence" value="ECO:0007669"/>
    <property type="project" value="UniProtKB-UniRule"/>
</dbReference>
<dbReference type="EC" id="3.1.26.11" evidence="2 10"/>
<dbReference type="Pfam" id="PF12706">
    <property type="entry name" value="Lactamase_B_2"/>
    <property type="match status" value="1"/>
</dbReference>
<comment type="similarity">
    <text evidence="10">Belongs to the RNase Z family.</text>
</comment>
<dbReference type="InterPro" id="IPR013471">
    <property type="entry name" value="RNase_Z/BN"/>
</dbReference>
<comment type="function">
    <text evidence="9 10">Zinc phosphodiesterase, which displays some tRNA 3'-processing endonuclease activity. Probably involved in tRNA maturation, by removing a 3'-trailer from precursor tRNA.</text>
</comment>
<keyword evidence="5 10" id="KW-0479">Metal-binding</keyword>
<keyword evidence="3 10" id="KW-0819">tRNA processing</keyword>
<feature type="binding site" evidence="10">
    <location>
        <position position="210"/>
    </location>
    <ligand>
        <name>Zn(2+)</name>
        <dbReference type="ChEBI" id="CHEBI:29105"/>
        <label>2</label>
        <note>catalytic</note>
    </ligand>
</feature>
<dbReference type="Gene3D" id="3.60.15.10">
    <property type="entry name" value="Ribonuclease Z/Hydroxyacylglutathione hydrolase-like"/>
    <property type="match status" value="1"/>
</dbReference>
<accession>A0A940WY89</accession>
<dbReference type="GO" id="GO:0042781">
    <property type="term" value="F:3'-tRNA processing endoribonuclease activity"/>
    <property type="evidence" value="ECO:0007669"/>
    <property type="project" value="UniProtKB-UniRule"/>
</dbReference>
<dbReference type="EMBL" id="JAGKSQ010000002">
    <property type="protein sequence ID" value="MBP3950646.1"/>
    <property type="molecule type" value="Genomic_DNA"/>
</dbReference>
<protein>
    <recommendedName>
        <fullName evidence="2 10">Ribonuclease Z</fullName>
        <shortName evidence="10">RNase Z</shortName>
        <ecNumber evidence="2 10">3.1.26.11</ecNumber>
    </recommendedName>
    <alternativeName>
        <fullName evidence="10">tRNA 3 endonuclease</fullName>
    </alternativeName>
    <alternativeName>
        <fullName evidence="10">tRNase Z</fullName>
    </alternativeName>
</protein>
<dbReference type="HAMAP" id="MF_01818">
    <property type="entry name" value="RNase_Z_BN"/>
    <property type="match status" value="1"/>
</dbReference>
<dbReference type="FunFam" id="3.60.15.10:FF:000002">
    <property type="entry name" value="Ribonuclease Z"/>
    <property type="match status" value="1"/>
</dbReference>
<dbReference type="AlphaFoldDB" id="A0A940WY89"/>
<dbReference type="GO" id="GO:0042802">
    <property type="term" value="F:identical protein binding"/>
    <property type="evidence" value="ECO:0007669"/>
    <property type="project" value="UniProtKB-ARBA"/>
</dbReference>
<feature type="binding site" evidence="10">
    <location>
        <position position="64"/>
    </location>
    <ligand>
        <name>Zn(2+)</name>
        <dbReference type="ChEBI" id="CHEBI:29105"/>
        <label>1</label>
        <note>catalytic</note>
    </ligand>
</feature>
<evidence type="ECO:0000256" key="3">
    <source>
        <dbReference type="ARBA" id="ARBA00022694"/>
    </source>
</evidence>
<dbReference type="InterPro" id="IPR001279">
    <property type="entry name" value="Metallo-B-lactamas"/>
</dbReference>
<keyword evidence="6 10" id="KW-0255">Endonuclease</keyword>
<feature type="binding site" evidence="10">
    <location>
        <position position="210"/>
    </location>
    <ligand>
        <name>Zn(2+)</name>
        <dbReference type="ChEBI" id="CHEBI:29105"/>
        <label>1</label>
        <note>catalytic</note>
    </ligand>
</feature>
<dbReference type="CDD" id="cd07717">
    <property type="entry name" value="RNaseZ_ZiPD-like_MBL-fold"/>
    <property type="match status" value="1"/>
</dbReference>
<evidence type="ECO:0000256" key="8">
    <source>
        <dbReference type="ARBA" id="ARBA00022833"/>
    </source>
</evidence>
<organism evidence="12 13">
    <name type="scientific">Halalkalibacter suaedae</name>
    <dbReference type="NCBI Taxonomy" id="2822140"/>
    <lineage>
        <taxon>Bacteria</taxon>
        <taxon>Bacillati</taxon>
        <taxon>Bacillota</taxon>
        <taxon>Bacilli</taxon>
        <taxon>Bacillales</taxon>
        <taxon>Bacillaceae</taxon>
        <taxon>Halalkalibacter</taxon>
    </lineage>
</organism>
<evidence type="ECO:0000256" key="9">
    <source>
        <dbReference type="ARBA" id="ARBA00057812"/>
    </source>
</evidence>
<proteinExistence type="inferred from homology"/>
<dbReference type="RefSeq" id="WP_210596334.1">
    <property type="nucleotide sequence ID" value="NZ_JAGKSQ010000002.1"/>
</dbReference>
<evidence type="ECO:0000256" key="10">
    <source>
        <dbReference type="HAMAP-Rule" id="MF_01818"/>
    </source>
</evidence>
<evidence type="ECO:0000313" key="13">
    <source>
        <dbReference type="Proteomes" id="UP000678228"/>
    </source>
</evidence>
<feature type="binding site" evidence="10">
    <location>
        <position position="268"/>
    </location>
    <ligand>
        <name>Zn(2+)</name>
        <dbReference type="ChEBI" id="CHEBI:29105"/>
        <label>2</label>
        <note>catalytic</note>
    </ligand>
</feature>
<evidence type="ECO:0000256" key="4">
    <source>
        <dbReference type="ARBA" id="ARBA00022722"/>
    </source>
</evidence>
<dbReference type="InterPro" id="IPR036866">
    <property type="entry name" value="RibonucZ/Hydroxyglut_hydro"/>
</dbReference>
<dbReference type="NCBIfam" id="TIGR02651">
    <property type="entry name" value="RNase_Z"/>
    <property type="match status" value="1"/>
</dbReference>
<feature type="binding site" evidence="10">
    <location>
        <position position="139"/>
    </location>
    <ligand>
        <name>Zn(2+)</name>
        <dbReference type="ChEBI" id="CHEBI:29105"/>
        <label>1</label>
        <note>catalytic</note>
    </ligand>
</feature>
<sequence>MECHFLGTGSGIPSKSRNVSALVVRFLQQKVQWLFDCGEATQHQILSTPVTLSRINRIFISHLHGDHIFGLPGLLCSRSAQGAVSELTIYGPSGLQEYIETSLSLSQSYLGYSITYVIVEEGVVYSDDSVTVEALSLDHVMPSFAYKITECDKPGTLQVDKLKELGIEPGPIYQKIKNGEAVTLSNGLVIESSEFLSEPIKGRSIVIAGDTRVITKMAAFSSGVDLLIHEGTFSSDKAEHAEKFGHSTILEVANLAKEAKVKKLILTHISSRYVDKEEELLLEATSVFEQSIIAHDYMIYRFE</sequence>
<evidence type="ECO:0000256" key="2">
    <source>
        <dbReference type="ARBA" id="ARBA00012477"/>
    </source>
</evidence>
<dbReference type="SUPFAM" id="SSF56281">
    <property type="entry name" value="Metallo-hydrolase/oxidoreductase"/>
    <property type="match status" value="1"/>
</dbReference>
<feature type="binding site" evidence="10">
    <location>
        <position position="66"/>
    </location>
    <ligand>
        <name>Zn(2+)</name>
        <dbReference type="ChEBI" id="CHEBI:29105"/>
        <label>2</label>
        <note>catalytic</note>
    </ligand>
</feature>
<comment type="subunit">
    <text evidence="1 10">Homodimer.</text>
</comment>
<feature type="binding site" evidence="10">
    <location>
        <position position="62"/>
    </location>
    <ligand>
        <name>Zn(2+)</name>
        <dbReference type="ChEBI" id="CHEBI:29105"/>
        <label>1</label>
        <note>catalytic</note>
    </ligand>
</feature>
<feature type="active site" description="Proton acceptor" evidence="10">
    <location>
        <position position="66"/>
    </location>
</feature>
<keyword evidence="13" id="KW-1185">Reference proteome</keyword>
<dbReference type="PANTHER" id="PTHR46018:SF2">
    <property type="entry name" value="ZINC PHOSPHODIESTERASE ELAC PROTEIN 1"/>
    <property type="match status" value="1"/>
</dbReference>
<keyword evidence="4 10" id="KW-0540">Nuclease</keyword>
<comment type="cofactor">
    <cofactor evidence="10">
        <name>Zn(2+)</name>
        <dbReference type="ChEBI" id="CHEBI:29105"/>
    </cofactor>
    <text evidence="10">Binds 2 Zn(2+) ions.</text>
</comment>
<keyword evidence="8 10" id="KW-0862">Zinc</keyword>
<feature type="domain" description="Metallo-beta-lactamase" evidence="11">
    <location>
        <begin position="34"/>
        <end position="269"/>
    </location>
</feature>
<evidence type="ECO:0000256" key="7">
    <source>
        <dbReference type="ARBA" id="ARBA00022801"/>
    </source>
</evidence>
<comment type="catalytic activity">
    <reaction evidence="10">
        <text>Endonucleolytic cleavage of RNA, removing extra 3' nucleotides from tRNA precursor, generating 3' termini of tRNAs. A 3'-hydroxy group is left at the tRNA terminus and a 5'-phosphoryl group is left at the trailer molecule.</text>
        <dbReference type="EC" id="3.1.26.11"/>
    </reaction>
</comment>
<gene>
    <name evidence="10 12" type="primary">rnz</name>
    <name evidence="12" type="ORF">J7W16_05820</name>
</gene>
<dbReference type="NCBIfam" id="NF000801">
    <property type="entry name" value="PRK00055.1-3"/>
    <property type="match status" value="1"/>
</dbReference>
<reference evidence="12" key="1">
    <citation type="submission" date="2021-03" db="EMBL/GenBank/DDBJ databases">
        <title>Bacillus suaedae sp. nov., isolated from Suaeda aralocaspica.</title>
        <authorList>
            <person name="Lei R.F.R."/>
        </authorList>
    </citation>
    <scope>NUCLEOTIDE SEQUENCE</scope>
    <source>
        <strain evidence="12">YZJH907-2</strain>
    </source>
</reference>